<keyword evidence="1" id="KW-1133">Transmembrane helix</keyword>
<feature type="transmembrane region" description="Helical" evidence="1">
    <location>
        <begin position="683"/>
        <end position="707"/>
    </location>
</feature>
<feature type="transmembrane region" description="Helical" evidence="1">
    <location>
        <begin position="719"/>
        <end position="743"/>
    </location>
</feature>
<gene>
    <name evidence="3" type="ORF">BDW02DRAFT_566653</name>
</gene>
<proteinExistence type="predicted"/>
<dbReference type="AlphaFoldDB" id="A0A6A5KTB5"/>
<dbReference type="Proteomes" id="UP000800040">
    <property type="component" value="Unassembled WGS sequence"/>
</dbReference>
<feature type="transmembrane region" description="Helical" evidence="1">
    <location>
        <begin position="458"/>
        <end position="476"/>
    </location>
</feature>
<feature type="chain" id="PRO_5025386597" description="Extracellular membrane protein CFEM domain-containing protein" evidence="2">
    <location>
        <begin position="21"/>
        <end position="749"/>
    </location>
</feature>
<organism evidence="3 4">
    <name type="scientific">Decorospora gaudefroyi</name>
    <dbReference type="NCBI Taxonomy" id="184978"/>
    <lineage>
        <taxon>Eukaryota</taxon>
        <taxon>Fungi</taxon>
        <taxon>Dikarya</taxon>
        <taxon>Ascomycota</taxon>
        <taxon>Pezizomycotina</taxon>
        <taxon>Dothideomycetes</taxon>
        <taxon>Pleosporomycetidae</taxon>
        <taxon>Pleosporales</taxon>
        <taxon>Pleosporineae</taxon>
        <taxon>Pleosporaceae</taxon>
        <taxon>Decorospora</taxon>
    </lineage>
</organism>
<feature type="signal peptide" evidence="2">
    <location>
        <begin position="1"/>
        <end position="20"/>
    </location>
</feature>
<feature type="transmembrane region" description="Helical" evidence="1">
    <location>
        <begin position="530"/>
        <end position="551"/>
    </location>
</feature>
<reference evidence="3" key="1">
    <citation type="submission" date="2020-01" db="EMBL/GenBank/DDBJ databases">
        <authorList>
            <consortium name="DOE Joint Genome Institute"/>
            <person name="Haridas S."/>
            <person name="Albert R."/>
            <person name="Binder M."/>
            <person name="Bloem J."/>
            <person name="Labutti K."/>
            <person name="Salamov A."/>
            <person name="Andreopoulos B."/>
            <person name="Baker S.E."/>
            <person name="Barry K."/>
            <person name="Bills G."/>
            <person name="Bluhm B.H."/>
            <person name="Cannon C."/>
            <person name="Castanera R."/>
            <person name="Culley D.E."/>
            <person name="Daum C."/>
            <person name="Ezra D."/>
            <person name="Gonzalez J.B."/>
            <person name="Henrissat B."/>
            <person name="Kuo A."/>
            <person name="Liang C."/>
            <person name="Lipzen A."/>
            <person name="Lutzoni F."/>
            <person name="Magnuson J."/>
            <person name="Mondo S."/>
            <person name="Nolan M."/>
            <person name="Ohm R."/>
            <person name="Pangilinan J."/>
            <person name="Park H.-J."/>
            <person name="Ramirez L."/>
            <person name="Alfaro M."/>
            <person name="Sun H."/>
            <person name="Tritt A."/>
            <person name="Yoshinaga Y."/>
            <person name="Zwiers L.-H."/>
            <person name="Turgeon B.G."/>
            <person name="Goodwin S.B."/>
            <person name="Spatafora J.W."/>
            <person name="Crous P.W."/>
            <person name="Grigoriev I.V."/>
        </authorList>
    </citation>
    <scope>NUCLEOTIDE SEQUENCE</scope>
    <source>
        <strain evidence="3">P77</strain>
    </source>
</reference>
<evidence type="ECO:0008006" key="5">
    <source>
        <dbReference type="Google" id="ProtNLM"/>
    </source>
</evidence>
<evidence type="ECO:0000313" key="4">
    <source>
        <dbReference type="Proteomes" id="UP000800040"/>
    </source>
</evidence>
<evidence type="ECO:0000313" key="3">
    <source>
        <dbReference type="EMBL" id="KAF1836883.1"/>
    </source>
</evidence>
<keyword evidence="2" id="KW-0732">Signal</keyword>
<feature type="transmembrane region" description="Helical" evidence="1">
    <location>
        <begin position="571"/>
        <end position="592"/>
    </location>
</feature>
<protein>
    <recommendedName>
        <fullName evidence="5">Extracellular membrane protein CFEM domain-containing protein</fullName>
    </recommendedName>
</protein>
<name>A0A6A5KTB5_9PLEO</name>
<accession>A0A6A5KTB5</accession>
<feature type="transmembrane region" description="Helical" evidence="1">
    <location>
        <begin position="496"/>
        <end position="518"/>
    </location>
</feature>
<evidence type="ECO:0000256" key="2">
    <source>
        <dbReference type="SAM" id="SignalP"/>
    </source>
</evidence>
<dbReference type="OrthoDB" id="3525430at2759"/>
<feature type="transmembrane region" description="Helical" evidence="1">
    <location>
        <begin position="429"/>
        <end position="446"/>
    </location>
</feature>
<evidence type="ECO:0000256" key="1">
    <source>
        <dbReference type="SAM" id="Phobius"/>
    </source>
</evidence>
<keyword evidence="1" id="KW-0812">Transmembrane</keyword>
<dbReference type="EMBL" id="ML975268">
    <property type="protein sequence ID" value="KAF1836883.1"/>
    <property type="molecule type" value="Genomic_DNA"/>
</dbReference>
<sequence>MKISSTWFVLFVIGICRVAALETIYPADIEPLNNRNGWVNPEDLASMPQCIAQQDQSTWLSAITKCTSKICIRHFGPAICTHHQWLTQLGCLNTVFTPDVVKAYLPYCSRSVLAEAQLFQWIHAVTGRTWLVEVGDAIGLQTLSPASLGEGYAALEVRNKVPTCLADSSSASSMEPFQHVMASCGFTADAQHTGNAARPWEYNQDLRSIIALDSQTASYELTEHRIAHGDYFDKQCFCKAFGIDWKAEPCAGPGIALTRERLWLNATCGPTSLPDHWTDELKTTRSAYIPTEDWRWPECVAGMPKKVTGLADTCTTDACEVDSRGYCKIKRAIDRACFCRNISYNSCKGSCHVFETRIDYISWLHDLCGSEQGWHGLPKHWRQVAAPTPLDMIPWRWRIKPSKDLTPASGNHKKSSISTQTCTSPERKLGYIVLINMATILAGFLGPRATNSAMHRRSWFLTGLAIAAIYLVPHWLNAVLVQSIPGYEDVPIAQLVLLWTSMPRLTWLTVLLVGLQPLQSTSLPTAKSCLVAEMILQALSAYPMLTTVRYGREHSFYTQGMARLESSSSAQFMYAGALMWLLVTIVALALLLQATRRANKSATHTKTLTPKPQTCNHTQANIAIQLITLFNKRWTRLEDALLHRWTRKTLDPEQTPLMTHAGQTYTAYGTIRVKVLAIERATVTLYLIATISMFLLSIAQWSFWAGFIGLSLEEYCPPALGLLTVVWMVSSGAGGGMAFMSYASRSGDV</sequence>
<keyword evidence="4" id="KW-1185">Reference proteome</keyword>
<keyword evidence="1" id="KW-0472">Membrane</keyword>